<dbReference type="GO" id="GO:0046872">
    <property type="term" value="F:metal ion binding"/>
    <property type="evidence" value="ECO:0007669"/>
    <property type="project" value="UniProtKB-KW"/>
</dbReference>
<evidence type="ECO:0000256" key="2">
    <source>
        <dbReference type="ARBA" id="ARBA00004477"/>
    </source>
</evidence>
<evidence type="ECO:0000259" key="18">
    <source>
        <dbReference type="Pfam" id="PF22249"/>
    </source>
</evidence>
<keyword evidence="20" id="KW-1185">Reference proteome</keyword>
<keyword evidence="4" id="KW-0645">Protease</keyword>
<dbReference type="InterPro" id="IPR053974">
    <property type="entry name" value="ERMP1_1-A_TM"/>
</dbReference>
<evidence type="ECO:0000256" key="9">
    <source>
        <dbReference type="ARBA" id="ARBA00022833"/>
    </source>
</evidence>
<dbReference type="PANTHER" id="PTHR12147">
    <property type="entry name" value="METALLOPEPTIDASE M28 FAMILY MEMBER"/>
    <property type="match status" value="1"/>
</dbReference>
<dbReference type="GO" id="GO:0008235">
    <property type="term" value="F:metalloexopeptidase activity"/>
    <property type="evidence" value="ECO:0007669"/>
    <property type="project" value="InterPro"/>
</dbReference>
<dbReference type="SUPFAM" id="SSF53187">
    <property type="entry name" value="Zn-dependent exopeptidases"/>
    <property type="match status" value="1"/>
</dbReference>
<evidence type="ECO:0000256" key="1">
    <source>
        <dbReference type="ARBA" id="ARBA00001947"/>
    </source>
</evidence>
<evidence type="ECO:0000256" key="5">
    <source>
        <dbReference type="ARBA" id="ARBA00022692"/>
    </source>
</evidence>
<comment type="similarity">
    <text evidence="3">Belongs to the peptidase M28 family.</text>
</comment>
<evidence type="ECO:0000256" key="3">
    <source>
        <dbReference type="ARBA" id="ARBA00010918"/>
    </source>
</evidence>
<evidence type="ECO:0000256" key="4">
    <source>
        <dbReference type="ARBA" id="ARBA00022670"/>
    </source>
</evidence>
<keyword evidence="13" id="KW-0325">Glycoprotein</keyword>
<accession>A0A1I8PTE7</accession>
<evidence type="ECO:0000259" key="16">
    <source>
        <dbReference type="Pfam" id="PF04389"/>
    </source>
</evidence>
<evidence type="ECO:0000256" key="13">
    <source>
        <dbReference type="ARBA" id="ARBA00023180"/>
    </source>
</evidence>
<dbReference type="GO" id="GO:0005789">
    <property type="term" value="C:endoplasmic reticulum membrane"/>
    <property type="evidence" value="ECO:0007669"/>
    <property type="project" value="UniProtKB-SubCell"/>
</dbReference>
<keyword evidence="5 15" id="KW-0812">Transmembrane</keyword>
<feature type="transmembrane region" description="Helical" evidence="15">
    <location>
        <begin position="599"/>
        <end position="620"/>
    </location>
</feature>
<sequence length="856" mass="97666">MSPTKLKRLEWYYAPAFLLFWFVLFVAVVIPVYFHLPTALRVLDEEARPGEFIAERAERILFAFDMIGPKVVGSFANENLTVQLLHDEVDRIRQSMNHELYDMEVDVQVVSGAYMHWSMINMYQGLQNFVVKLSSKSSTSQNYLLINSHFDTKPGSPGTGDDGAMLVVMLEILRVMATSRETFTHPIVFLFNGAEENPLQASHGFITQHKWAPNCRALINLDSAGSGHKEILFQSGPNHPWLMKYYNEYAKRPFATSVAEELFQANIIPSDTDFRIFRDYGKVPGLDFAHSYNGYVYHTKYDNINVIPRGTLQTTGENILSLARALANAPEMEDTEKYAEGHSVFYDFMGLFFIYYTETVGQIINTCVSVVVLICIGVSIWRMAAVSYISIGKVMRTFALLLILHICGLALAIGLPLLMAVMFDAGDRSLTWFSHKWLTFGLYICPSLIGMCLPSLLYLSFNRNDKLRKSFKIQLIMHSHALVLAVVCIVLTFVGMRSSYLLMISLFFYGIAVILNLLLTLQHRGMLWSVLVVLSQIMPFLYFAYIFLALNSTLMPMMGRFGSSLNPDLLIGGLCALGTILSMGFVTPMINLFRHSKSILLGLLVTTFVFSMIAVSPVGFPYTPKTNVGRVNFLNVQRVFYEYDSTVSTNESGYYFDFQDRRIHYPIEEHVDLSEMESVTEDCDELMMCGLPLFNHRWFKSRMKGYWLPSKEPIEMPGTPTLNLLNKTFVNGTTNVVRYNFELSGPPHMSIFLLPLDGVVVEDWSFLKNMLQDRVKYEPPYHIYFSYGKLSTPLNFYFDLKIGDKSLDNPLVELGIAAHYVNFDFPRGESTKAFINSFPDYIFVMEWPSSYERYIF</sequence>
<comment type="cofactor">
    <cofactor evidence="1">
        <name>Zn(2+)</name>
        <dbReference type="ChEBI" id="CHEBI:29105"/>
    </cofactor>
</comment>
<feature type="transmembrane region" description="Helical" evidence="15">
    <location>
        <begin position="440"/>
        <end position="461"/>
    </location>
</feature>
<dbReference type="KEGG" id="scac:106090158"/>
<dbReference type="InterPro" id="IPR048024">
    <property type="entry name" value="Fxna-like_M28_dom"/>
</dbReference>
<dbReference type="OrthoDB" id="76293at2759"/>
<feature type="transmembrane region" description="Helical" evidence="15">
    <location>
        <begin position="398"/>
        <end position="420"/>
    </location>
</feature>
<gene>
    <name evidence="19" type="primary">106090158</name>
</gene>
<dbReference type="InterPro" id="IPR045175">
    <property type="entry name" value="M28_fam"/>
</dbReference>
<keyword evidence="9" id="KW-0862">Zinc</keyword>
<feature type="domain" description="Peptidase M28" evidence="16">
    <location>
        <begin position="128"/>
        <end position="322"/>
    </location>
</feature>
<dbReference type="Proteomes" id="UP000095300">
    <property type="component" value="Unassembled WGS sequence"/>
</dbReference>
<keyword evidence="7" id="KW-0378">Hydrolase</keyword>
<dbReference type="InterPro" id="IPR007484">
    <property type="entry name" value="Peptidase_M28"/>
</dbReference>
<evidence type="ECO:0000256" key="12">
    <source>
        <dbReference type="ARBA" id="ARBA00023136"/>
    </source>
</evidence>
<feature type="domain" description="Endoplasmic reticulum metallopeptidase 1/1-A TM" evidence="18">
    <location>
        <begin position="398"/>
        <end position="613"/>
    </location>
</feature>
<evidence type="ECO:0000256" key="14">
    <source>
        <dbReference type="ARBA" id="ARBA00078796"/>
    </source>
</evidence>
<proteinExistence type="inferred from homology"/>
<feature type="transmembrane region" description="Helical" evidence="15">
    <location>
        <begin position="569"/>
        <end position="587"/>
    </location>
</feature>
<dbReference type="CDD" id="cd03875">
    <property type="entry name" value="M28_Fxna_like"/>
    <property type="match status" value="1"/>
</dbReference>
<dbReference type="EnsemblMetazoa" id="SCAU010919-RA">
    <property type="protein sequence ID" value="SCAU010919-PA"/>
    <property type="gene ID" value="SCAU010919"/>
</dbReference>
<dbReference type="AlphaFoldDB" id="A0A1I8PTE7"/>
<feature type="transmembrane region" description="Helical" evidence="15">
    <location>
        <begin position="368"/>
        <end position="391"/>
    </location>
</feature>
<evidence type="ECO:0000259" key="17">
    <source>
        <dbReference type="Pfam" id="PF22248"/>
    </source>
</evidence>
<dbReference type="Pfam" id="PF04389">
    <property type="entry name" value="Peptidase_M28"/>
    <property type="match status" value="1"/>
</dbReference>
<keyword evidence="8" id="KW-0256">Endoplasmic reticulum</keyword>
<keyword evidence="10 15" id="KW-1133">Transmembrane helix</keyword>
<evidence type="ECO:0000313" key="20">
    <source>
        <dbReference type="Proteomes" id="UP000095300"/>
    </source>
</evidence>
<evidence type="ECO:0000256" key="11">
    <source>
        <dbReference type="ARBA" id="ARBA00023049"/>
    </source>
</evidence>
<dbReference type="STRING" id="35570.A0A1I8PTE7"/>
<reference evidence="19" key="1">
    <citation type="submission" date="2020-05" db="UniProtKB">
        <authorList>
            <consortium name="EnsemblMetazoa"/>
        </authorList>
    </citation>
    <scope>IDENTIFICATION</scope>
    <source>
        <strain evidence="19">USDA</strain>
    </source>
</reference>
<evidence type="ECO:0000256" key="7">
    <source>
        <dbReference type="ARBA" id="ARBA00022801"/>
    </source>
</evidence>
<feature type="domain" description="Endoplasmic reticulum metallopeptidase 1-like C-terminal" evidence="17">
    <location>
        <begin position="627"/>
        <end position="854"/>
    </location>
</feature>
<comment type="subcellular location">
    <subcellularLocation>
        <location evidence="2">Endoplasmic reticulum membrane</location>
        <topology evidence="2">Multi-pass membrane protein</topology>
    </subcellularLocation>
</comment>
<name>A0A1I8PTE7_STOCA</name>
<dbReference type="VEuPathDB" id="VectorBase:SCAU010919"/>
<dbReference type="GO" id="GO:0006508">
    <property type="term" value="P:proteolysis"/>
    <property type="evidence" value="ECO:0007669"/>
    <property type="project" value="UniProtKB-KW"/>
</dbReference>
<dbReference type="Pfam" id="PF22248">
    <property type="entry name" value="ERMP1_C"/>
    <property type="match status" value="1"/>
</dbReference>
<evidence type="ECO:0000313" key="19">
    <source>
        <dbReference type="EnsemblMetazoa" id="SCAU010919-PA"/>
    </source>
</evidence>
<evidence type="ECO:0000256" key="15">
    <source>
        <dbReference type="SAM" id="Phobius"/>
    </source>
</evidence>
<keyword evidence="6" id="KW-0479">Metal-binding</keyword>
<dbReference type="Gene3D" id="3.40.630.10">
    <property type="entry name" value="Zn peptidases"/>
    <property type="match status" value="1"/>
</dbReference>
<keyword evidence="11" id="KW-0482">Metalloprotease</keyword>
<feature type="transmembrane region" description="Helical" evidence="15">
    <location>
        <begin position="526"/>
        <end position="549"/>
    </location>
</feature>
<protein>
    <recommendedName>
        <fullName evidence="14">FXNA-like protease</fullName>
    </recommendedName>
</protein>
<dbReference type="FunFam" id="3.40.630.10:FF:000008">
    <property type="entry name" value="Endoplasmic reticulum metallopeptidase 1"/>
    <property type="match status" value="1"/>
</dbReference>
<evidence type="ECO:0000256" key="6">
    <source>
        <dbReference type="ARBA" id="ARBA00022723"/>
    </source>
</evidence>
<feature type="transmembrane region" description="Helical" evidence="15">
    <location>
        <begin position="473"/>
        <end position="494"/>
    </location>
</feature>
<organism evidence="19 20">
    <name type="scientific">Stomoxys calcitrans</name>
    <name type="common">Stable fly</name>
    <name type="synonym">Conops calcitrans</name>
    <dbReference type="NCBI Taxonomy" id="35570"/>
    <lineage>
        <taxon>Eukaryota</taxon>
        <taxon>Metazoa</taxon>
        <taxon>Ecdysozoa</taxon>
        <taxon>Arthropoda</taxon>
        <taxon>Hexapoda</taxon>
        <taxon>Insecta</taxon>
        <taxon>Pterygota</taxon>
        <taxon>Neoptera</taxon>
        <taxon>Endopterygota</taxon>
        <taxon>Diptera</taxon>
        <taxon>Brachycera</taxon>
        <taxon>Muscomorpha</taxon>
        <taxon>Muscoidea</taxon>
        <taxon>Muscidae</taxon>
        <taxon>Stomoxys</taxon>
    </lineage>
</organism>
<keyword evidence="12 15" id="KW-0472">Membrane</keyword>
<evidence type="ECO:0000256" key="10">
    <source>
        <dbReference type="ARBA" id="ARBA00022989"/>
    </source>
</evidence>
<evidence type="ECO:0000256" key="8">
    <source>
        <dbReference type="ARBA" id="ARBA00022824"/>
    </source>
</evidence>
<feature type="transmembrane region" description="Helical" evidence="15">
    <location>
        <begin position="12"/>
        <end position="34"/>
    </location>
</feature>
<dbReference type="Pfam" id="PF22249">
    <property type="entry name" value="ERMP1-TM"/>
    <property type="match status" value="1"/>
</dbReference>
<dbReference type="InterPro" id="IPR053973">
    <property type="entry name" value="ERMP1-like_C"/>
</dbReference>
<dbReference type="PANTHER" id="PTHR12147:SF22">
    <property type="entry name" value="ENDOPLASMIC RETICULUM METALLOPEPTIDASE 1"/>
    <property type="match status" value="1"/>
</dbReference>
<feature type="transmembrane region" description="Helical" evidence="15">
    <location>
        <begin position="500"/>
        <end position="519"/>
    </location>
</feature>